<sequence length="251" mass="28045">MNLSEVRRAVRSGEWTRPTAGLAPGYLQANLVILPKRMAYDFLLFCVRNPKPCPLLEVTDPGCPVPKKTAPGADLRLDLPRYRVYRNGEWVEEVTDIEAYWREDAVSFLLGCSFTFESLLIEGGIPVRHIEENKNVPMYRTHLPCKPAGMFAGPLVVSMRPLKSKDLIRAVEITSRHPRVHGAPVQVGDPEAIGITDLDRPDYGDAVTVHPGEIPAFWACGVTPQAVAVASRPEWMITHSPGHMFITERRR</sequence>
<evidence type="ECO:0000313" key="4">
    <source>
        <dbReference type="EMBL" id="OYD06729.1"/>
    </source>
</evidence>
<evidence type="ECO:0000256" key="2">
    <source>
        <dbReference type="ARBA" id="ARBA00023239"/>
    </source>
</evidence>
<dbReference type="EC" id="4.2.1.-" evidence="3"/>
<reference evidence="4 5" key="1">
    <citation type="submission" date="2017-07" db="EMBL/GenBank/DDBJ databases">
        <title>The genome sequence of Paludifilum halophilum highlights mechanisms for microbial adaptation to high salt environemnts.</title>
        <authorList>
            <person name="Belbahri L."/>
        </authorList>
    </citation>
    <scope>NUCLEOTIDE SEQUENCE [LARGE SCALE GENOMIC DNA]</scope>
    <source>
        <strain evidence="4 5">DSM 102817</strain>
    </source>
</reference>
<dbReference type="InterPro" id="IPR009906">
    <property type="entry name" value="D-Glu_cyclase"/>
</dbReference>
<dbReference type="NCBIfam" id="NF003969">
    <property type="entry name" value="PRK05463.1"/>
    <property type="match status" value="1"/>
</dbReference>
<name>A0A235B443_9BACL</name>
<dbReference type="PANTHER" id="PTHR32022:SF10">
    <property type="entry name" value="D-GLUTAMATE CYCLASE, MITOCHONDRIAL"/>
    <property type="match status" value="1"/>
</dbReference>
<dbReference type="GO" id="GO:0016829">
    <property type="term" value="F:lyase activity"/>
    <property type="evidence" value="ECO:0007669"/>
    <property type="project" value="UniProtKB-KW"/>
</dbReference>
<dbReference type="FunFam" id="3.30.2040.10:FF:000001">
    <property type="entry name" value="D-glutamate cyclase, mitochondrial"/>
    <property type="match status" value="1"/>
</dbReference>
<dbReference type="EMBL" id="NOWF01000009">
    <property type="protein sequence ID" value="OYD06729.1"/>
    <property type="molecule type" value="Genomic_DNA"/>
</dbReference>
<organism evidence="4 5">
    <name type="scientific">Paludifilum halophilum</name>
    <dbReference type="NCBI Taxonomy" id="1642702"/>
    <lineage>
        <taxon>Bacteria</taxon>
        <taxon>Bacillati</taxon>
        <taxon>Bacillota</taxon>
        <taxon>Bacilli</taxon>
        <taxon>Bacillales</taxon>
        <taxon>Thermoactinomycetaceae</taxon>
        <taxon>Paludifilum</taxon>
    </lineage>
</organism>
<keyword evidence="2 3" id="KW-0456">Lyase</keyword>
<dbReference type="PANTHER" id="PTHR32022">
    <property type="entry name" value="D-GLUTAMATE CYCLASE, MITOCHONDRIAL"/>
    <property type="match status" value="1"/>
</dbReference>
<dbReference type="HAMAP" id="MF_01830">
    <property type="entry name" value="Hydro_lyase"/>
    <property type="match status" value="1"/>
</dbReference>
<dbReference type="OrthoDB" id="149585at2"/>
<dbReference type="Proteomes" id="UP000215459">
    <property type="component" value="Unassembled WGS sequence"/>
</dbReference>
<dbReference type="SUPFAM" id="SSF160920">
    <property type="entry name" value="PSTPO5379-like"/>
    <property type="match status" value="1"/>
</dbReference>
<dbReference type="InterPro" id="IPR038021">
    <property type="entry name" value="Putative_hydro-lyase"/>
</dbReference>
<dbReference type="Pfam" id="PF07286">
    <property type="entry name" value="D-Glu_cyclase"/>
    <property type="match status" value="1"/>
</dbReference>
<comment type="similarity">
    <text evidence="1 3">Belongs to the D-glutamate cyclase family.</text>
</comment>
<accession>A0A235B443</accession>
<keyword evidence="5" id="KW-1185">Reference proteome</keyword>
<evidence type="ECO:0000256" key="1">
    <source>
        <dbReference type="ARBA" id="ARBA00007896"/>
    </source>
</evidence>
<protein>
    <recommendedName>
        <fullName evidence="3">Putative hydro-lyase CHM34_14215</fullName>
        <ecNumber evidence="3">4.2.1.-</ecNumber>
    </recommendedName>
</protein>
<dbReference type="PIRSF" id="PIRSF029755">
    <property type="entry name" value="UCP029755"/>
    <property type="match status" value="1"/>
</dbReference>
<dbReference type="Gene3D" id="3.40.1640.10">
    <property type="entry name" value="PSTPO5379-like"/>
    <property type="match status" value="1"/>
</dbReference>
<dbReference type="AlphaFoldDB" id="A0A235B443"/>
<dbReference type="Gene3D" id="3.30.2040.10">
    <property type="entry name" value="PSTPO5379-like domain"/>
    <property type="match status" value="1"/>
</dbReference>
<comment type="caution">
    <text evidence="4">The sequence shown here is derived from an EMBL/GenBank/DDBJ whole genome shotgun (WGS) entry which is preliminary data.</text>
</comment>
<evidence type="ECO:0000256" key="3">
    <source>
        <dbReference type="HAMAP-Rule" id="MF_01830"/>
    </source>
</evidence>
<dbReference type="RefSeq" id="WP_094265293.1">
    <property type="nucleotide sequence ID" value="NZ_NOWF01000009.1"/>
</dbReference>
<evidence type="ECO:0000313" key="5">
    <source>
        <dbReference type="Proteomes" id="UP000215459"/>
    </source>
</evidence>
<proteinExistence type="inferred from homology"/>
<dbReference type="InterPro" id="IPR016938">
    <property type="entry name" value="UPF0317"/>
</dbReference>
<gene>
    <name evidence="4" type="ORF">CHM34_14215</name>
</gene>